<dbReference type="GO" id="GO:0005741">
    <property type="term" value="C:mitochondrial outer membrane"/>
    <property type="evidence" value="ECO:0007669"/>
    <property type="project" value="UniProtKB-SubCell"/>
</dbReference>
<dbReference type="Pfam" id="PF08355">
    <property type="entry name" value="EF_assoc_1"/>
    <property type="match status" value="1"/>
</dbReference>
<feature type="non-terminal residue" evidence="17">
    <location>
        <position position="1"/>
    </location>
</feature>
<dbReference type="InterPro" id="IPR027417">
    <property type="entry name" value="P-loop_NTPase"/>
</dbReference>
<keyword evidence="11" id="KW-0496">Mitochondrion</keyword>
<dbReference type="FunCoup" id="D8U2V5">
    <property type="interactions" value="1973"/>
</dbReference>
<evidence type="ECO:0000256" key="8">
    <source>
        <dbReference type="ARBA" id="ARBA00022801"/>
    </source>
</evidence>
<dbReference type="InterPro" id="IPR001806">
    <property type="entry name" value="Small_GTPase"/>
</dbReference>
<evidence type="ECO:0000256" key="6">
    <source>
        <dbReference type="ARBA" id="ARBA00022741"/>
    </source>
</evidence>
<dbReference type="eggNOG" id="KOG1707">
    <property type="taxonomic scope" value="Eukaryota"/>
</dbReference>
<evidence type="ECO:0000256" key="13">
    <source>
        <dbReference type="ARBA" id="ARBA00023136"/>
    </source>
</evidence>
<dbReference type="InterPro" id="IPR011992">
    <property type="entry name" value="EF-hand-dom_pair"/>
</dbReference>
<keyword evidence="9" id="KW-0106">Calcium</keyword>
<dbReference type="PROSITE" id="PS50222">
    <property type="entry name" value="EF_HAND_2"/>
    <property type="match status" value="1"/>
</dbReference>
<evidence type="ECO:0000256" key="11">
    <source>
        <dbReference type="ARBA" id="ARBA00023128"/>
    </source>
</evidence>
<dbReference type="InterPro" id="IPR002048">
    <property type="entry name" value="EF_hand_dom"/>
</dbReference>
<keyword evidence="8" id="KW-0378">Hydrolase</keyword>
<evidence type="ECO:0000256" key="12">
    <source>
        <dbReference type="ARBA" id="ARBA00023134"/>
    </source>
</evidence>
<accession>D8U2V5</accession>
<evidence type="ECO:0000256" key="14">
    <source>
        <dbReference type="SAM" id="MobiDB-lite"/>
    </source>
</evidence>
<dbReference type="SUPFAM" id="SSF52540">
    <property type="entry name" value="P-loop containing nucleoside triphosphate hydrolases"/>
    <property type="match status" value="1"/>
</dbReference>
<dbReference type="Gene3D" id="1.10.238.10">
    <property type="entry name" value="EF-hand"/>
    <property type="match status" value="2"/>
</dbReference>
<organism evidence="18">
    <name type="scientific">Volvox carteri f. nagariensis</name>
    <dbReference type="NCBI Taxonomy" id="3068"/>
    <lineage>
        <taxon>Eukaryota</taxon>
        <taxon>Viridiplantae</taxon>
        <taxon>Chlorophyta</taxon>
        <taxon>core chlorophytes</taxon>
        <taxon>Chlorophyceae</taxon>
        <taxon>CS clade</taxon>
        <taxon>Chlamydomonadales</taxon>
        <taxon>Volvocaceae</taxon>
        <taxon>Volvox</taxon>
    </lineage>
</organism>
<dbReference type="PROSITE" id="PS00018">
    <property type="entry name" value="EF_HAND_1"/>
    <property type="match status" value="1"/>
</dbReference>
<dbReference type="EMBL" id="GL378354">
    <property type="protein sequence ID" value="EFJ45963.1"/>
    <property type="molecule type" value="Genomic_DNA"/>
</dbReference>
<feature type="region of interest" description="Disordered" evidence="14">
    <location>
        <begin position="1"/>
        <end position="49"/>
    </location>
</feature>
<dbReference type="SUPFAM" id="SSF47473">
    <property type="entry name" value="EF-hand"/>
    <property type="match status" value="1"/>
</dbReference>
<reference evidence="17 18" key="1">
    <citation type="journal article" date="2010" name="Science">
        <title>Genomic analysis of organismal complexity in the multicellular green alga Volvox carteri.</title>
        <authorList>
            <person name="Prochnik S.E."/>
            <person name="Umen J."/>
            <person name="Nedelcu A.M."/>
            <person name="Hallmann A."/>
            <person name="Miller S.M."/>
            <person name="Nishii I."/>
            <person name="Ferris P."/>
            <person name="Kuo A."/>
            <person name="Mitros T."/>
            <person name="Fritz-Laylin L.K."/>
            <person name="Hellsten U."/>
            <person name="Chapman J."/>
            <person name="Simakov O."/>
            <person name="Rensing S.A."/>
            <person name="Terry A."/>
            <person name="Pangilinan J."/>
            <person name="Kapitonov V."/>
            <person name="Jurka J."/>
            <person name="Salamov A."/>
            <person name="Shapiro H."/>
            <person name="Schmutz J."/>
            <person name="Grimwood J."/>
            <person name="Lindquist E."/>
            <person name="Lucas S."/>
            <person name="Grigoriev I.V."/>
            <person name="Schmitt R."/>
            <person name="Kirk D."/>
            <person name="Rokhsar D.S."/>
        </authorList>
    </citation>
    <scope>NUCLEOTIDE SEQUENCE [LARGE SCALE GENOMIC DNA]</scope>
    <source>
        <strain evidence="18">f. Nagariensis / Eve</strain>
    </source>
</reference>
<comment type="subcellular location">
    <subcellularLocation>
        <location evidence="1">Mitochondrion outer membrane</location>
        <topology evidence="1">Single-pass type IV membrane protein</topology>
    </subcellularLocation>
</comment>
<evidence type="ECO:0000313" key="17">
    <source>
        <dbReference type="EMBL" id="EFJ45963.1"/>
    </source>
</evidence>
<feature type="domain" description="EF-hand" evidence="16">
    <location>
        <begin position="192"/>
        <end position="227"/>
    </location>
</feature>
<evidence type="ECO:0000256" key="2">
    <source>
        <dbReference type="ARBA" id="ARBA00007981"/>
    </source>
</evidence>
<dbReference type="InterPro" id="IPR052266">
    <property type="entry name" value="Miro-EF-hand_domain"/>
</dbReference>
<evidence type="ECO:0000256" key="9">
    <source>
        <dbReference type="ARBA" id="ARBA00022837"/>
    </source>
</evidence>
<dbReference type="Pfam" id="PF00071">
    <property type="entry name" value="Ras"/>
    <property type="match status" value="1"/>
</dbReference>
<dbReference type="SMART" id="SM00174">
    <property type="entry name" value="RHO"/>
    <property type="match status" value="1"/>
</dbReference>
<dbReference type="GeneID" id="9627764"/>
<gene>
    <name evidence="17" type="ORF">VOLCADRAFT_118238</name>
</gene>
<comment type="similarity">
    <text evidence="2">Belongs to the mitochondrial Rho GTPase family.</text>
</comment>
<keyword evidence="12" id="KW-0342">GTP-binding</keyword>
<keyword evidence="6" id="KW-0547">Nucleotide-binding</keyword>
<evidence type="ECO:0000259" key="16">
    <source>
        <dbReference type="PROSITE" id="PS50222"/>
    </source>
</evidence>
<keyword evidence="7" id="KW-1000">Mitochondrion outer membrane</keyword>
<dbReference type="InterPro" id="IPR013566">
    <property type="entry name" value="EF_hand_assoc_1"/>
</dbReference>
<dbReference type="Pfam" id="PF08356">
    <property type="entry name" value="EF_assoc_2"/>
    <property type="match status" value="1"/>
</dbReference>
<evidence type="ECO:0000256" key="7">
    <source>
        <dbReference type="ARBA" id="ARBA00022787"/>
    </source>
</evidence>
<keyword evidence="10 15" id="KW-1133">Transmembrane helix</keyword>
<feature type="transmembrane region" description="Helical" evidence="15">
    <location>
        <begin position="721"/>
        <end position="742"/>
    </location>
</feature>
<sequence length="823" mass="89652">LFLSHARRQPLYQPHLSAPTGSGLPQEKRKAANDTFDARPVPTLPPTKLPLDFTPERIPILLTDTSAKPEDTRALEAVIRESDAVVVCFDPRKPATLESVRTSWYPRVQAVNPDIPIILACCKADRLSDRDPQTVRERVERVARDLPNVECCLNCSSKYNKMVHDVFYHALKAVLYPLQPLYDRTDRVIRQAAIRALKRIFIIFDADKDGTLSDAEVNAFQSMCFGISLSAEELRGIKQVVRQQVPNGYTDTGLTLEGFLFLQARGLFIERGRLETVWQVLRRFGYNDQLRLSDELLDRVNVHLPPDQVLELSDIAVTFLRQQFTLYDARDEGMLSWEQLQGLFSTAPSLPTEWQNERVNRLMVCGTYGAVHNMDAFIARWRYCALTDPRATLAHLLYLGYEGSPGDLLVRRQRRRPDKRHREELVERTTALCYVLGTGGCGKSTLLRALAGRRAEGDQAGGGPGGSGAAAAAGGAPSLTALATVTCDDGRDRTLALVEEQPPPPPPQQQRACYRPSLSLPTPQPPLLPPPAPRVRQFPRPPPPPSLLQQQRQPPGLPSSHRRRRRPPVLVPAQRRRRRRRRLRRAFSPRLLLVPELCIACRIWPVAIVRCFCLTAPARTLGPGRTGPCLRCVDYRGSCETLPVLLVATKDDVGMNGELRERVLAASGELSLPDPLPVAAADMAAMGGVFRQILSASFLAPEAHIPDTPVRKDRRRLQRRLVVGGVALTAAALGGYCLYTMYMGGTASGTEASSGGKAGAGGSGGGGSAAASGPPVVVGAGTAASSGTASVVAAEGAALPEGSSLAERLSSLFSMSGASFTAR</sequence>
<keyword evidence="3 15" id="KW-0812">Transmembrane</keyword>
<feature type="region of interest" description="Disordered" evidence="14">
    <location>
        <begin position="497"/>
        <end position="580"/>
    </location>
</feature>
<evidence type="ECO:0000256" key="4">
    <source>
        <dbReference type="ARBA" id="ARBA00022723"/>
    </source>
</evidence>
<dbReference type="KEGG" id="vcn:VOLCADRAFT_118238"/>
<feature type="compositionally biased region" description="Pro residues" evidence="14">
    <location>
        <begin position="522"/>
        <end position="546"/>
    </location>
</feature>
<evidence type="ECO:0000256" key="3">
    <source>
        <dbReference type="ARBA" id="ARBA00022692"/>
    </source>
</evidence>
<dbReference type="FunFam" id="1.10.238.10:FF:000011">
    <property type="entry name" value="Mitochondrial Rho GTPase"/>
    <property type="match status" value="1"/>
</dbReference>
<proteinExistence type="inferred from homology"/>
<dbReference type="InterPro" id="IPR013567">
    <property type="entry name" value="EF_hand_assoc_2"/>
</dbReference>
<protein>
    <recommendedName>
        <fullName evidence="16">EF-hand domain-containing protein</fullName>
    </recommendedName>
</protein>
<evidence type="ECO:0000256" key="15">
    <source>
        <dbReference type="SAM" id="Phobius"/>
    </source>
</evidence>
<dbReference type="AlphaFoldDB" id="D8U2V5"/>
<keyword evidence="13 15" id="KW-0472">Membrane</keyword>
<dbReference type="RefSeq" id="XP_002953041.1">
    <property type="nucleotide sequence ID" value="XM_002952995.1"/>
</dbReference>
<keyword evidence="5" id="KW-0677">Repeat</keyword>
<dbReference type="Proteomes" id="UP000001058">
    <property type="component" value="Unassembled WGS sequence"/>
</dbReference>
<dbReference type="Gene3D" id="3.40.50.300">
    <property type="entry name" value="P-loop containing nucleotide triphosphate hydrolases"/>
    <property type="match status" value="1"/>
</dbReference>
<keyword evidence="4" id="KW-0479">Metal-binding</keyword>
<dbReference type="PANTHER" id="PTHR46819">
    <property type="entry name" value="EF-HAND CALCIUM-BINDING DOMAIN-CONTAINING PROTEIN 7"/>
    <property type="match status" value="1"/>
</dbReference>
<dbReference type="OrthoDB" id="10020961at2759"/>
<name>D8U2V5_VOLCA</name>
<dbReference type="GO" id="GO:0003924">
    <property type="term" value="F:GTPase activity"/>
    <property type="evidence" value="ECO:0007669"/>
    <property type="project" value="InterPro"/>
</dbReference>
<evidence type="ECO:0000256" key="1">
    <source>
        <dbReference type="ARBA" id="ARBA00004200"/>
    </source>
</evidence>
<evidence type="ECO:0000256" key="10">
    <source>
        <dbReference type="ARBA" id="ARBA00022989"/>
    </source>
</evidence>
<evidence type="ECO:0000313" key="18">
    <source>
        <dbReference type="Proteomes" id="UP000001058"/>
    </source>
</evidence>
<dbReference type="InterPro" id="IPR018247">
    <property type="entry name" value="EF_Hand_1_Ca_BS"/>
</dbReference>
<evidence type="ECO:0000256" key="5">
    <source>
        <dbReference type="ARBA" id="ARBA00022737"/>
    </source>
</evidence>
<dbReference type="GO" id="GO:0005525">
    <property type="term" value="F:GTP binding"/>
    <property type="evidence" value="ECO:0007669"/>
    <property type="project" value="UniProtKB-KW"/>
</dbReference>
<keyword evidence="18" id="KW-1185">Reference proteome</keyword>
<dbReference type="GO" id="GO:0005509">
    <property type="term" value="F:calcium ion binding"/>
    <property type="evidence" value="ECO:0007669"/>
    <property type="project" value="InterPro"/>
</dbReference>
<dbReference type="STRING" id="3068.D8U2V5"/>
<dbReference type="InParanoid" id="D8U2V5"/>
<dbReference type="PANTHER" id="PTHR46819:SF1">
    <property type="entry name" value="EF-HAND CALCIUM-BINDING DOMAIN-CONTAINING PROTEIN 7"/>
    <property type="match status" value="1"/>
</dbReference>